<dbReference type="SUPFAM" id="SSF47862">
    <property type="entry name" value="Saposin"/>
    <property type="match status" value="1"/>
</dbReference>
<evidence type="ECO:0000256" key="5">
    <source>
        <dbReference type="ARBA" id="ARBA00023145"/>
    </source>
</evidence>
<feature type="domain" description="Saposin B-type" evidence="11">
    <location>
        <begin position="312"/>
        <end position="351"/>
    </location>
</feature>
<dbReference type="PROSITE" id="PS51767">
    <property type="entry name" value="PEPTIDASE_A1"/>
    <property type="match status" value="1"/>
</dbReference>
<feature type="domain" description="Saposin B-type" evidence="11">
    <location>
        <begin position="375"/>
        <end position="416"/>
    </location>
</feature>
<comment type="similarity">
    <text evidence="1 9">Belongs to the peptidase A1 family.</text>
</comment>
<evidence type="ECO:0000313" key="16">
    <source>
        <dbReference type="Proteomes" id="UP001162541"/>
    </source>
</evidence>
<keyword evidence="7" id="KW-0325">Glycoprotein</keyword>
<reference evidence="16" key="3">
    <citation type="journal article" date="2020" name="Curr. Biol.">
        <title>Chromatin organization in early land plants reveals an ancestral association between H3K27me3, transposons, and constitutive heterochromatin.</title>
        <authorList>
            <person name="Montgomery S.A."/>
            <person name="Tanizawa Y."/>
            <person name="Galik B."/>
            <person name="Wang N."/>
            <person name="Ito T."/>
            <person name="Mochizuki T."/>
            <person name="Akimcheva S."/>
            <person name="Bowman J.L."/>
            <person name="Cognat V."/>
            <person name="Marechal-Drouard L."/>
            <person name="Ekker H."/>
            <person name="Hong S.F."/>
            <person name="Kohchi T."/>
            <person name="Lin S.S."/>
            <person name="Liu L.D."/>
            <person name="Nakamura Y."/>
            <person name="Valeeva L.R."/>
            <person name="Shakirov E.V."/>
            <person name="Shippen D.E."/>
            <person name="Wei W.L."/>
            <person name="Yagura M."/>
            <person name="Yamaoka S."/>
            <person name="Yamato K.T."/>
            <person name="Liu C."/>
            <person name="Berger F."/>
        </authorList>
    </citation>
    <scope>NUCLEOTIDE SEQUENCE [LARGE SCALE GENOMIC DNA]</scope>
    <source>
        <strain evidence="16">Tak-1</strain>
    </source>
</reference>
<dbReference type="SMR" id="A0A176W4Q0"/>
<keyword evidence="6 8" id="KW-1015">Disulfide bond</keyword>
<feature type="disulfide bond" evidence="8">
    <location>
        <begin position="424"/>
        <end position="461"/>
    </location>
</feature>
<dbReference type="FunFam" id="2.40.70.10:FF:000115">
    <property type="entry name" value="Lysosomal aspartic protease"/>
    <property type="match status" value="1"/>
</dbReference>
<feature type="chain" id="PRO_5042333767" description="Peptidase A1 domain-containing protein" evidence="10">
    <location>
        <begin position="25"/>
        <end position="505"/>
    </location>
</feature>
<dbReference type="InterPro" id="IPR001461">
    <property type="entry name" value="Aspartic_peptidase_A1"/>
</dbReference>
<keyword evidence="2 9" id="KW-0645">Protease</keyword>
<dbReference type="GO" id="GO:0006508">
    <property type="term" value="P:proteolysis"/>
    <property type="evidence" value="ECO:0007669"/>
    <property type="project" value="UniProtKB-KW"/>
</dbReference>
<keyword evidence="3 9" id="KW-0064">Aspartyl protease</keyword>
<dbReference type="FunFam" id="2.40.70.10:FF:000002">
    <property type="entry name" value="Vacuolar aspartic proteinase"/>
    <property type="match status" value="1"/>
</dbReference>
<accession>A0A176W4Q0</accession>
<evidence type="ECO:0000256" key="1">
    <source>
        <dbReference type="ARBA" id="ARBA00007447"/>
    </source>
</evidence>
<dbReference type="PROSITE" id="PS50015">
    <property type="entry name" value="SAP_B"/>
    <property type="match status" value="2"/>
</dbReference>
<evidence type="ECO:0000256" key="9">
    <source>
        <dbReference type="RuleBase" id="RU000454"/>
    </source>
</evidence>
<evidence type="ECO:0000313" key="14">
    <source>
        <dbReference type="EMBL" id="OAE27512.1"/>
    </source>
</evidence>
<keyword evidence="5" id="KW-0865">Zymogen</keyword>
<dbReference type="Gene3D" id="1.10.225.10">
    <property type="entry name" value="Saposin-like"/>
    <property type="match status" value="1"/>
</dbReference>
<dbReference type="SUPFAM" id="SSF50630">
    <property type="entry name" value="Acid proteases"/>
    <property type="match status" value="1"/>
</dbReference>
<dbReference type="GO" id="GO:0004190">
    <property type="term" value="F:aspartic-type endopeptidase activity"/>
    <property type="evidence" value="ECO:0007669"/>
    <property type="project" value="UniProtKB-KW"/>
</dbReference>
<evidence type="ECO:0000256" key="7">
    <source>
        <dbReference type="ARBA" id="ARBA00023180"/>
    </source>
</evidence>
<dbReference type="EMBL" id="AP019869">
    <property type="protein sequence ID" value="BBN09638.1"/>
    <property type="molecule type" value="Genomic_DNA"/>
</dbReference>
<evidence type="ECO:0000256" key="10">
    <source>
        <dbReference type="SAM" id="SignalP"/>
    </source>
</evidence>
<dbReference type="InterPro" id="IPR033121">
    <property type="entry name" value="PEPTIDASE_A1"/>
</dbReference>
<gene>
    <name evidence="14" type="ORF">AXG93_3857s1100</name>
    <name evidence="13" type="ORF">Mp_4g21390</name>
</gene>
<dbReference type="Pfam" id="PF05184">
    <property type="entry name" value="SapB_1"/>
    <property type="match status" value="1"/>
</dbReference>
<feature type="disulfide bond" evidence="8">
    <location>
        <begin position="113"/>
        <end position="119"/>
    </location>
</feature>
<reference evidence="13" key="2">
    <citation type="journal article" date="2019" name="Curr. Biol.">
        <title>Chromatin organization in early land plants reveals an ancestral association between H3K27me3, transposons, and constitutive heterochromatin.</title>
        <authorList>
            <person name="Montgomery S.A."/>
            <person name="Tanizawa Y."/>
            <person name="Galik B."/>
            <person name="Wang N."/>
            <person name="Ito T."/>
            <person name="Mochizuki T."/>
            <person name="Akimcheva S."/>
            <person name="Bowman J."/>
            <person name="Cognat V."/>
            <person name="Drouard L."/>
            <person name="Ekker H."/>
            <person name="Houng S."/>
            <person name="Kohchi T."/>
            <person name="Lin S."/>
            <person name="Liu L.D."/>
            <person name="Nakamura Y."/>
            <person name="Valeeva L.R."/>
            <person name="Shakirov E.V."/>
            <person name="Shippen D.E."/>
            <person name="Wei W."/>
            <person name="Yagura M."/>
            <person name="Yamaoka S."/>
            <person name="Yamato K.T."/>
            <person name="Liu C."/>
            <person name="Berger F."/>
        </authorList>
    </citation>
    <scope>NUCLEOTIDE SEQUENCE [LARGE SCALE GENOMIC DNA]</scope>
    <source>
        <strain evidence="13">Tak-1</strain>
    </source>
</reference>
<evidence type="ECO:0000313" key="13">
    <source>
        <dbReference type="EMBL" id="BBN09638.1"/>
    </source>
</evidence>
<proteinExistence type="inferred from homology"/>
<dbReference type="PANTHER" id="PTHR47966:SF51">
    <property type="entry name" value="BETA-SITE APP-CLEAVING ENZYME, ISOFORM A-RELATED"/>
    <property type="match status" value="1"/>
</dbReference>
<dbReference type="InterPro" id="IPR021109">
    <property type="entry name" value="Peptidase_aspartic_dom_sf"/>
</dbReference>
<dbReference type="InterPro" id="IPR011001">
    <property type="entry name" value="Saposin-like"/>
</dbReference>
<dbReference type="Proteomes" id="UP000077202">
    <property type="component" value="Unassembled WGS sequence"/>
</dbReference>
<dbReference type="Pfam" id="PF03489">
    <property type="entry name" value="SapB_2"/>
    <property type="match status" value="1"/>
</dbReference>
<dbReference type="InterPro" id="IPR001969">
    <property type="entry name" value="Aspartic_peptidase_AS"/>
</dbReference>
<evidence type="ECO:0000256" key="4">
    <source>
        <dbReference type="ARBA" id="ARBA00022801"/>
    </source>
</evidence>
<feature type="signal peptide" evidence="10">
    <location>
        <begin position="1"/>
        <end position="24"/>
    </location>
</feature>
<protein>
    <recommendedName>
        <fullName evidence="17">Peptidase A1 domain-containing protein</fullName>
    </recommendedName>
</protein>
<evidence type="ECO:0000256" key="6">
    <source>
        <dbReference type="ARBA" id="ARBA00023157"/>
    </source>
</evidence>
<reference evidence="14 15" key="1">
    <citation type="submission" date="2016-03" db="EMBL/GenBank/DDBJ databases">
        <title>Mechanisms controlling the formation of the plant cell surface in tip-growing cells are functionally conserved among land plants.</title>
        <authorList>
            <person name="Honkanen S."/>
            <person name="Jones V.A."/>
            <person name="Morieri G."/>
            <person name="Champion C."/>
            <person name="Hetherington A.J."/>
            <person name="Kelly S."/>
            <person name="Saint-Marcoux D."/>
            <person name="Proust H."/>
            <person name="Prescott H."/>
            <person name="Dolan L."/>
        </authorList>
    </citation>
    <scope>NUCLEOTIDE SEQUENCE [LARGE SCALE GENOMIC DNA]</scope>
    <source>
        <strain evidence="15">cv. Tak-1 and cv. Tak-2</strain>
        <tissue evidence="14">Whole gametophyte</tissue>
    </source>
</reference>
<evidence type="ECO:0000256" key="3">
    <source>
        <dbReference type="ARBA" id="ARBA00022750"/>
    </source>
</evidence>
<evidence type="ECO:0000259" key="11">
    <source>
        <dbReference type="PROSITE" id="PS50015"/>
    </source>
</evidence>
<dbReference type="InterPro" id="IPR008139">
    <property type="entry name" value="SaposinB_dom"/>
</dbReference>
<dbReference type="EMBL" id="LVLJ01001867">
    <property type="protein sequence ID" value="OAE27512.1"/>
    <property type="molecule type" value="Genomic_DNA"/>
</dbReference>
<keyword evidence="4 9" id="KW-0378">Hydrolase</keyword>
<keyword evidence="15" id="KW-1185">Reference proteome</keyword>
<evidence type="ECO:0000256" key="8">
    <source>
        <dbReference type="PIRSR" id="PIRSR601461-2"/>
    </source>
</evidence>
<dbReference type="Proteomes" id="UP001162541">
    <property type="component" value="Chromosome 4"/>
</dbReference>
<dbReference type="PROSITE" id="PS00141">
    <property type="entry name" value="ASP_PROTEASE"/>
    <property type="match status" value="2"/>
</dbReference>
<evidence type="ECO:0000259" key="12">
    <source>
        <dbReference type="PROSITE" id="PS51767"/>
    </source>
</evidence>
<evidence type="ECO:0000313" key="15">
    <source>
        <dbReference type="Proteomes" id="UP000077202"/>
    </source>
</evidence>
<dbReference type="Gene3D" id="2.40.70.10">
    <property type="entry name" value="Acid Proteases"/>
    <property type="match status" value="2"/>
</dbReference>
<dbReference type="GO" id="GO:0006629">
    <property type="term" value="P:lipid metabolic process"/>
    <property type="evidence" value="ECO:0007669"/>
    <property type="project" value="InterPro"/>
</dbReference>
<dbReference type="AlphaFoldDB" id="A0A176W4Q0"/>
<organism evidence="14 15">
    <name type="scientific">Marchantia polymorpha subsp. ruderalis</name>
    <dbReference type="NCBI Taxonomy" id="1480154"/>
    <lineage>
        <taxon>Eukaryota</taxon>
        <taxon>Viridiplantae</taxon>
        <taxon>Streptophyta</taxon>
        <taxon>Embryophyta</taxon>
        <taxon>Marchantiophyta</taxon>
        <taxon>Marchantiopsida</taxon>
        <taxon>Marchantiidae</taxon>
        <taxon>Marchantiales</taxon>
        <taxon>Marchantiaceae</taxon>
        <taxon>Marchantia</taxon>
    </lineage>
</organism>
<sequence>MKSSMGLLLLVLVGLMALSGHAEGKGLGRVSLKKKTLDGEMLKKAKLNVFNRAEYLGIPVVRNGLNDGGDALVLSNYMDAQYYGEIGIGTPPQSFRVVFDTGSSNLWVPSYKCWFSIACLLHHRYKSAKSSTYKEDGTSFSIQYGTGAMSGFLSEDTLIMGDLHIKNQVFAEATKEPGLTFVAAKFDGILGLGFKEISVNRVTPPWYNIMDQNLVQSPVFSFWLNRDVDEQTGGELVLGGMDPLHYKGDHVYTPVTRKGYWQFNMGDVTVGGKSTGFCANGCAAIADSGTSLLAGPTVIVAEINHAIGATGIVSEECKMVVEQYGEMIIEMLMQQAAKFVCNSVGLCSGPTSAVNSEPHIESVLDKDVESKPVGDDVACAVCQMAVVWVQNQLRNNRTKESIQNYLNDICEHLPSPNGESLVDCDSLYSMPNVAFTIEGKTFELTPQQYVLKVGDGKEAQCISGFMGMDVPAPTGPIWILGDIFMGAYHTVFDYGNTQVGFAEAA</sequence>
<feature type="domain" description="Peptidase A1" evidence="12">
    <location>
        <begin position="82"/>
        <end position="502"/>
    </location>
</feature>
<dbReference type="InterPro" id="IPR007856">
    <property type="entry name" value="SapB_1"/>
</dbReference>
<dbReference type="Pfam" id="PF00026">
    <property type="entry name" value="Asp"/>
    <property type="match status" value="1"/>
</dbReference>
<dbReference type="PRINTS" id="PR00792">
    <property type="entry name" value="PEPSIN"/>
</dbReference>
<dbReference type="InterPro" id="IPR008138">
    <property type="entry name" value="SapB_2"/>
</dbReference>
<evidence type="ECO:0008006" key="17">
    <source>
        <dbReference type="Google" id="ProtNLM"/>
    </source>
</evidence>
<name>A0A176W4Q0_MARPO</name>
<dbReference type="PANTHER" id="PTHR47966">
    <property type="entry name" value="BETA-SITE APP-CLEAVING ENZYME, ISOFORM A-RELATED"/>
    <property type="match status" value="1"/>
</dbReference>
<evidence type="ECO:0000256" key="2">
    <source>
        <dbReference type="ARBA" id="ARBA00022670"/>
    </source>
</evidence>
<keyword evidence="10" id="KW-0732">Signal</keyword>